<reference evidence="1" key="1">
    <citation type="journal article" date="2015" name="Nature">
        <title>Complex archaea that bridge the gap between prokaryotes and eukaryotes.</title>
        <authorList>
            <person name="Spang A."/>
            <person name="Saw J.H."/>
            <person name="Jorgensen S.L."/>
            <person name="Zaremba-Niedzwiedzka K."/>
            <person name="Martijn J."/>
            <person name="Lind A.E."/>
            <person name="van Eijk R."/>
            <person name="Schleper C."/>
            <person name="Guy L."/>
            <person name="Ettema T.J."/>
        </authorList>
    </citation>
    <scope>NUCLEOTIDE SEQUENCE</scope>
</reference>
<dbReference type="AlphaFoldDB" id="A0A0F9H4X0"/>
<accession>A0A0F9H4X0</accession>
<proteinExistence type="predicted"/>
<gene>
    <name evidence="1" type="ORF">LCGC14_2106080</name>
</gene>
<dbReference type="EMBL" id="LAZR01025932">
    <property type="protein sequence ID" value="KKL70322.1"/>
    <property type="molecule type" value="Genomic_DNA"/>
</dbReference>
<evidence type="ECO:0000313" key="1">
    <source>
        <dbReference type="EMBL" id="KKL70322.1"/>
    </source>
</evidence>
<protein>
    <submittedName>
        <fullName evidence="1">Uncharacterized protein</fullName>
    </submittedName>
</protein>
<organism evidence="1">
    <name type="scientific">marine sediment metagenome</name>
    <dbReference type="NCBI Taxonomy" id="412755"/>
    <lineage>
        <taxon>unclassified sequences</taxon>
        <taxon>metagenomes</taxon>
        <taxon>ecological metagenomes</taxon>
    </lineage>
</organism>
<comment type="caution">
    <text evidence="1">The sequence shown here is derived from an EMBL/GenBank/DDBJ whole genome shotgun (WGS) entry which is preliminary data.</text>
</comment>
<sequence length="84" mass="9945">MNKALQREQTRKRVERYRERKSVTLNPVLHFENGSYIHVNKLVDPKSRKLLTYLTENLKYQDNIRIGVFGPTVKECKKLLEVTA</sequence>
<name>A0A0F9H4X0_9ZZZZ</name>